<dbReference type="RefSeq" id="WP_304559637.1">
    <property type="nucleotide sequence ID" value="NZ_JAUQSZ010000001.1"/>
</dbReference>
<dbReference type="SUPFAM" id="SSF48498">
    <property type="entry name" value="Tetracyclin repressor-like, C-terminal domain"/>
    <property type="match status" value="1"/>
</dbReference>
<dbReference type="InterPro" id="IPR001647">
    <property type="entry name" value="HTH_TetR"/>
</dbReference>
<dbReference type="PROSITE" id="PS50977">
    <property type="entry name" value="HTH_TETR_2"/>
    <property type="match status" value="1"/>
</dbReference>
<keyword evidence="5" id="KW-1185">Reference proteome</keyword>
<dbReference type="InterPro" id="IPR036271">
    <property type="entry name" value="Tet_transcr_reg_TetR-rel_C_sf"/>
</dbReference>
<evidence type="ECO:0000313" key="4">
    <source>
        <dbReference type="EMBL" id="MDO7841198.1"/>
    </source>
</evidence>
<keyword evidence="1 2" id="KW-0238">DNA-binding</keyword>
<evidence type="ECO:0000256" key="2">
    <source>
        <dbReference type="PROSITE-ProRule" id="PRU00335"/>
    </source>
</evidence>
<dbReference type="PANTHER" id="PTHR30055">
    <property type="entry name" value="HTH-TYPE TRANSCRIPTIONAL REGULATOR RUTR"/>
    <property type="match status" value="1"/>
</dbReference>
<feature type="domain" description="HTH tetR-type" evidence="3">
    <location>
        <begin position="1"/>
        <end position="60"/>
    </location>
</feature>
<dbReference type="Pfam" id="PF00440">
    <property type="entry name" value="TetR_N"/>
    <property type="match status" value="1"/>
</dbReference>
<dbReference type="PRINTS" id="PR00455">
    <property type="entry name" value="HTHTETR"/>
</dbReference>
<dbReference type="InterPro" id="IPR015292">
    <property type="entry name" value="Tscrpt_reg_YbiH_C"/>
</dbReference>
<reference evidence="4" key="1">
    <citation type="submission" date="2023-07" db="EMBL/GenBank/DDBJ databases">
        <authorList>
            <person name="Kim M.K."/>
        </authorList>
    </citation>
    <scope>NUCLEOTIDE SEQUENCE</scope>
    <source>
        <strain evidence="4">CA1-15</strain>
    </source>
</reference>
<organism evidence="4 5">
    <name type="scientific">Sphingomonas immobilis</name>
    <dbReference type="NCBI Taxonomy" id="3063997"/>
    <lineage>
        <taxon>Bacteria</taxon>
        <taxon>Pseudomonadati</taxon>
        <taxon>Pseudomonadota</taxon>
        <taxon>Alphaproteobacteria</taxon>
        <taxon>Sphingomonadales</taxon>
        <taxon>Sphingomonadaceae</taxon>
        <taxon>Sphingomonas</taxon>
    </lineage>
</organism>
<dbReference type="EMBL" id="JAUQSZ010000001">
    <property type="protein sequence ID" value="MDO7841198.1"/>
    <property type="molecule type" value="Genomic_DNA"/>
</dbReference>
<proteinExistence type="predicted"/>
<dbReference type="InterPro" id="IPR009057">
    <property type="entry name" value="Homeodomain-like_sf"/>
</dbReference>
<sequence length="211" mass="22916">MVQQRLLDIAIREFGEKGLDGASTRGIASAAGTAMSSITYHYGGKEGLYLAAAEHIAAQMVAEMVPDVALDGAVPTDPAEARVAIRRMLEVFVDRLASERHPGWGLFIVREQLHPTAAFDKLYEGAMGPAIERLVELVCVASGVRDRATARIAGFTMFSQIIATKSLRASMLKMMGRETFDDTLVEAIRLRIVANAEAIIDRLIAERQEAA</sequence>
<accession>A0ABT8ZUE0</accession>
<feature type="DNA-binding region" description="H-T-H motif" evidence="2">
    <location>
        <begin position="23"/>
        <end position="42"/>
    </location>
</feature>
<evidence type="ECO:0000313" key="5">
    <source>
        <dbReference type="Proteomes" id="UP001176468"/>
    </source>
</evidence>
<name>A0ABT8ZUE0_9SPHN</name>
<dbReference type="Proteomes" id="UP001176468">
    <property type="component" value="Unassembled WGS sequence"/>
</dbReference>
<comment type="caution">
    <text evidence="4">The sequence shown here is derived from an EMBL/GenBank/DDBJ whole genome shotgun (WGS) entry which is preliminary data.</text>
</comment>
<dbReference type="InterPro" id="IPR050109">
    <property type="entry name" value="HTH-type_TetR-like_transc_reg"/>
</dbReference>
<dbReference type="SUPFAM" id="SSF46689">
    <property type="entry name" value="Homeodomain-like"/>
    <property type="match status" value="1"/>
</dbReference>
<dbReference type="Gene3D" id="1.10.10.60">
    <property type="entry name" value="Homeodomain-like"/>
    <property type="match status" value="1"/>
</dbReference>
<dbReference type="Gene3D" id="1.10.357.10">
    <property type="entry name" value="Tetracycline Repressor, domain 2"/>
    <property type="match status" value="1"/>
</dbReference>
<gene>
    <name evidence="4" type="ORF">Q5H94_02565</name>
</gene>
<evidence type="ECO:0000259" key="3">
    <source>
        <dbReference type="PROSITE" id="PS50977"/>
    </source>
</evidence>
<protein>
    <submittedName>
        <fullName evidence="4">CerR family C-terminal domain-containing protein</fullName>
    </submittedName>
</protein>
<evidence type="ECO:0000256" key="1">
    <source>
        <dbReference type="ARBA" id="ARBA00023125"/>
    </source>
</evidence>
<dbReference type="Pfam" id="PF09209">
    <property type="entry name" value="CecR_C"/>
    <property type="match status" value="1"/>
</dbReference>
<dbReference type="PANTHER" id="PTHR30055:SF226">
    <property type="entry name" value="HTH-TYPE TRANSCRIPTIONAL REGULATOR PKSA"/>
    <property type="match status" value="1"/>
</dbReference>